<accession>A0A318Z2G3</accession>
<dbReference type="OrthoDB" id="10390841at2759"/>
<evidence type="ECO:0000313" key="2">
    <source>
        <dbReference type="Proteomes" id="UP000247647"/>
    </source>
</evidence>
<protein>
    <submittedName>
        <fullName evidence="1">Uncharacterized protein</fullName>
    </submittedName>
</protein>
<reference evidence="1" key="1">
    <citation type="submission" date="2016-12" db="EMBL/GenBank/DDBJ databases">
        <title>The genomes of Aspergillus section Nigri reveals drivers in fungal speciation.</title>
        <authorList>
            <consortium name="DOE Joint Genome Institute"/>
            <person name="Vesth T.C."/>
            <person name="Nybo J."/>
            <person name="Theobald S."/>
            <person name="Brandl J."/>
            <person name="Frisvad J.C."/>
            <person name="Nielsen K.F."/>
            <person name="Lyhne E.K."/>
            <person name="Kogle M.E."/>
            <person name="Kuo A."/>
            <person name="Riley R."/>
            <person name="Clum A."/>
            <person name="Nolan M."/>
            <person name="Lipzen A."/>
            <person name="Salamov A."/>
            <person name="Henrissat B."/>
            <person name="Wiebenga A."/>
            <person name="De Vries R.P."/>
            <person name="Grigoriev I.V."/>
            <person name="Mortensen U.H."/>
            <person name="Andersen M.R."/>
            <person name="Baker S.E."/>
        </authorList>
    </citation>
    <scope>NUCLEOTIDE SEQUENCE [LARGE SCALE GENOMIC DNA]</scope>
    <source>
        <strain evidence="1">CBS 115656</strain>
    </source>
</reference>
<proteinExistence type="predicted"/>
<gene>
    <name evidence="1" type="ORF">BO87DRAFT_57703</name>
</gene>
<dbReference type="Proteomes" id="UP000247647">
    <property type="component" value="Unassembled WGS sequence"/>
</dbReference>
<evidence type="ECO:0000313" key="1">
    <source>
        <dbReference type="EMBL" id="PYH34358.1"/>
    </source>
</evidence>
<organism evidence="1 2">
    <name type="scientific">Aspergillus neoniger (strain CBS 115656)</name>
    <dbReference type="NCBI Taxonomy" id="1448310"/>
    <lineage>
        <taxon>Eukaryota</taxon>
        <taxon>Fungi</taxon>
        <taxon>Dikarya</taxon>
        <taxon>Ascomycota</taxon>
        <taxon>Pezizomycotina</taxon>
        <taxon>Eurotiomycetes</taxon>
        <taxon>Eurotiomycetidae</taxon>
        <taxon>Eurotiales</taxon>
        <taxon>Aspergillaceae</taxon>
        <taxon>Aspergillus</taxon>
        <taxon>Aspergillus subgen. Circumdati</taxon>
    </lineage>
</organism>
<name>A0A318Z2G3_ASPNB</name>
<dbReference type="EMBL" id="KZ821460">
    <property type="protein sequence ID" value="PYH34358.1"/>
    <property type="molecule type" value="Genomic_DNA"/>
</dbReference>
<dbReference type="AlphaFoldDB" id="A0A318Z2G3"/>
<dbReference type="GeneID" id="37131853"/>
<sequence>MIDQLGPFPNSPRISELPPPALVRCLKEPPFLPPTRTIKGMAYDDLAKDTYPGMLSR</sequence>
<keyword evidence="2" id="KW-1185">Reference proteome</keyword>
<dbReference type="RefSeq" id="XP_025479836.1">
    <property type="nucleotide sequence ID" value="XM_025629397.1"/>
</dbReference>